<evidence type="ECO:0000313" key="2">
    <source>
        <dbReference type="Proteomes" id="UP001500456"/>
    </source>
</evidence>
<reference evidence="2" key="1">
    <citation type="journal article" date="2019" name="Int. J. Syst. Evol. Microbiol.">
        <title>The Global Catalogue of Microorganisms (GCM) 10K type strain sequencing project: providing services to taxonomists for standard genome sequencing and annotation.</title>
        <authorList>
            <consortium name="The Broad Institute Genomics Platform"/>
            <consortium name="The Broad Institute Genome Sequencing Center for Infectious Disease"/>
            <person name="Wu L."/>
            <person name="Ma J."/>
        </authorList>
    </citation>
    <scope>NUCLEOTIDE SEQUENCE [LARGE SCALE GENOMIC DNA]</scope>
    <source>
        <strain evidence="2">JCM 16924</strain>
    </source>
</reference>
<keyword evidence="2" id="KW-1185">Reference proteome</keyword>
<comment type="caution">
    <text evidence="1">The sequence shown here is derived from an EMBL/GenBank/DDBJ whole genome shotgun (WGS) entry which is preliminary data.</text>
</comment>
<proteinExistence type="predicted"/>
<protein>
    <recommendedName>
        <fullName evidence="3">Transposase</fullName>
    </recommendedName>
</protein>
<dbReference type="Proteomes" id="UP001500456">
    <property type="component" value="Unassembled WGS sequence"/>
</dbReference>
<gene>
    <name evidence="1" type="ORF">GCM10022232_87610</name>
</gene>
<sequence>MRLLAHAGSFHAVNRRQVKNSRALSRHHARREHMIDIIQAVAERLSHPQTATTLPGNP</sequence>
<organism evidence="1 2">
    <name type="scientific">Streptomyces plumbiresistens</name>
    <dbReference type="NCBI Taxonomy" id="511811"/>
    <lineage>
        <taxon>Bacteria</taxon>
        <taxon>Bacillati</taxon>
        <taxon>Actinomycetota</taxon>
        <taxon>Actinomycetes</taxon>
        <taxon>Kitasatosporales</taxon>
        <taxon>Streptomycetaceae</taxon>
        <taxon>Streptomyces</taxon>
    </lineage>
</organism>
<evidence type="ECO:0000313" key="1">
    <source>
        <dbReference type="EMBL" id="GAA4028218.1"/>
    </source>
</evidence>
<name>A0ABP7TLT6_9ACTN</name>
<accession>A0ABP7TLT6</accession>
<evidence type="ECO:0008006" key="3">
    <source>
        <dbReference type="Google" id="ProtNLM"/>
    </source>
</evidence>
<dbReference type="EMBL" id="BAAAZX010000043">
    <property type="protein sequence ID" value="GAA4028218.1"/>
    <property type="molecule type" value="Genomic_DNA"/>
</dbReference>